<dbReference type="SUPFAM" id="SSF55729">
    <property type="entry name" value="Acyl-CoA N-acyltransferases (Nat)"/>
    <property type="match status" value="1"/>
</dbReference>
<protein>
    <recommendedName>
        <fullName evidence="2">N-acetyltransferase domain-containing protein</fullName>
    </recommendedName>
</protein>
<sequence>MLLRPATEHDIPEMAAVGAAAYVNDPIDVYLYPNRHVHPADYRKAYAQNIKRMLTRPGETHATVAVLETHATVAVLEPSDEGYDGRPTLVGYTAWRRFRASETQRQPEKKTFAQRLKRVTINPLVCLYNILSNRATSRRATLRNNLITRWFPCFRQDYSTYEDPAYVRPTELYKVNDIVVHPDYQRRGAGTRMMRWGMDLAAAEGVPVCLSASLAGLHMYHNLGFKAIGMWRCTLGRGMKRVLMRWDPPGMGEGNEGERAAESRPQ</sequence>
<dbReference type="InterPro" id="IPR052523">
    <property type="entry name" value="Trichothecene_AcTrans"/>
</dbReference>
<dbReference type="PROSITE" id="PS51186">
    <property type="entry name" value="GNAT"/>
    <property type="match status" value="1"/>
</dbReference>
<keyword evidence="4" id="KW-1185">Reference proteome</keyword>
<dbReference type="OrthoDB" id="2115692at2759"/>
<organism evidence="3 4">
    <name type="scientific">Botryosphaeria dothidea</name>
    <dbReference type="NCBI Taxonomy" id="55169"/>
    <lineage>
        <taxon>Eukaryota</taxon>
        <taxon>Fungi</taxon>
        <taxon>Dikarya</taxon>
        <taxon>Ascomycota</taxon>
        <taxon>Pezizomycotina</taxon>
        <taxon>Dothideomycetes</taxon>
        <taxon>Dothideomycetes incertae sedis</taxon>
        <taxon>Botryosphaeriales</taxon>
        <taxon>Botryosphaeriaceae</taxon>
        <taxon>Botryosphaeria</taxon>
    </lineage>
</organism>
<dbReference type="CDD" id="cd04301">
    <property type="entry name" value="NAT_SF"/>
    <property type="match status" value="1"/>
</dbReference>
<evidence type="ECO:0000256" key="1">
    <source>
        <dbReference type="SAM" id="MobiDB-lite"/>
    </source>
</evidence>
<dbReference type="Gene3D" id="3.40.630.30">
    <property type="match status" value="1"/>
</dbReference>
<dbReference type="InterPro" id="IPR016181">
    <property type="entry name" value="Acyl_CoA_acyltransferase"/>
</dbReference>
<dbReference type="InterPro" id="IPR000182">
    <property type="entry name" value="GNAT_dom"/>
</dbReference>
<evidence type="ECO:0000313" key="3">
    <source>
        <dbReference type="EMBL" id="KAF4301765.1"/>
    </source>
</evidence>
<feature type="region of interest" description="Disordered" evidence="1">
    <location>
        <begin position="247"/>
        <end position="266"/>
    </location>
</feature>
<proteinExistence type="predicted"/>
<dbReference type="AlphaFoldDB" id="A0A8H4MY41"/>
<gene>
    <name evidence="3" type="ORF">GTA08_BOTSDO10461</name>
</gene>
<comment type="caution">
    <text evidence="3">The sequence shown here is derived from an EMBL/GenBank/DDBJ whole genome shotgun (WGS) entry which is preliminary data.</text>
</comment>
<dbReference type="Pfam" id="PF13508">
    <property type="entry name" value="Acetyltransf_7"/>
    <property type="match status" value="1"/>
</dbReference>
<dbReference type="PANTHER" id="PTHR42791:SF1">
    <property type="entry name" value="N-ACETYLTRANSFERASE DOMAIN-CONTAINING PROTEIN"/>
    <property type="match status" value="1"/>
</dbReference>
<accession>A0A8H4MY41</accession>
<feature type="domain" description="N-acetyltransferase" evidence="2">
    <location>
        <begin position="114"/>
        <end position="249"/>
    </location>
</feature>
<dbReference type="GO" id="GO:0016747">
    <property type="term" value="F:acyltransferase activity, transferring groups other than amino-acyl groups"/>
    <property type="evidence" value="ECO:0007669"/>
    <property type="project" value="InterPro"/>
</dbReference>
<feature type="compositionally biased region" description="Basic and acidic residues" evidence="1">
    <location>
        <begin position="256"/>
        <end position="266"/>
    </location>
</feature>
<reference evidence="3" key="1">
    <citation type="submission" date="2020-04" db="EMBL/GenBank/DDBJ databases">
        <title>Genome Assembly and Annotation of Botryosphaeria dothidea sdau 11-99, a Latent Pathogen of Apple Fruit Ring Rot in China.</title>
        <authorList>
            <person name="Yu C."/>
            <person name="Diao Y."/>
            <person name="Lu Q."/>
            <person name="Zhao J."/>
            <person name="Cui S."/>
            <person name="Peng C."/>
            <person name="He B."/>
            <person name="Liu H."/>
        </authorList>
    </citation>
    <scope>NUCLEOTIDE SEQUENCE [LARGE SCALE GENOMIC DNA]</scope>
    <source>
        <strain evidence="3">Sdau11-99</strain>
    </source>
</reference>
<name>A0A8H4MY41_9PEZI</name>
<dbReference type="PANTHER" id="PTHR42791">
    <property type="entry name" value="GNAT FAMILY ACETYLTRANSFERASE"/>
    <property type="match status" value="1"/>
</dbReference>
<evidence type="ECO:0000259" key="2">
    <source>
        <dbReference type="PROSITE" id="PS51186"/>
    </source>
</evidence>
<dbReference type="EMBL" id="WWBZ02000073">
    <property type="protein sequence ID" value="KAF4301765.1"/>
    <property type="molecule type" value="Genomic_DNA"/>
</dbReference>
<dbReference type="Proteomes" id="UP000572817">
    <property type="component" value="Unassembled WGS sequence"/>
</dbReference>
<evidence type="ECO:0000313" key="4">
    <source>
        <dbReference type="Proteomes" id="UP000572817"/>
    </source>
</evidence>